<dbReference type="EMBL" id="CP024847">
    <property type="protein sequence ID" value="AUR52680.1"/>
    <property type="molecule type" value="Genomic_DNA"/>
</dbReference>
<protein>
    <recommendedName>
        <fullName evidence="4">DUF996 domain-containing protein</fullName>
    </recommendedName>
</protein>
<evidence type="ECO:0000256" key="1">
    <source>
        <dbReference type="SAM" id="Phobius"/>
    </source>
</evidence>
<evidence type="ECO:0000313" key="3">
    <source>
        <dbReference type="Proteomes" id="UP000236655"/>
    </source>
</evidence>
<dbReference type="Proteomes" id="UP000236655">
    <property type="component" value="Chromosome"/>
</dbReference>
<sequence length="171" mass="18666">MTVSSINRLGWMALITLILGSVTSSFGIGIIISIISLIITTMLYKRIDDMGYGTSLFNFSISQYLIAGVPTGLMVYFGVSQYTDKSHGVMFLVAIVILALLLFVAILNYFIAKSLLIVAEKCDNAWFKISGILTKFGAYTVPVLIGFMLLILAQPIFLIGCITFKGIQKTA</sequence>
<feature type="transmembrane region" description="Helical" evidence="1">
    <location>
        <begin position="143"/>
        <end position="164"/>
    </location>
</feature>
<name>A0A2I7N8B8_9NEIS</name>
<feature type="transmembrane region" description="Helical" evidence="1">
    <location>
        <begin position="89"/>
        <end position="111"/>
    </location>
</feature>
<keyword evidence="1" id="KW-1133">Transmembrane helix</keyword>
<dbReference type="KEGG" id="nba:CUN60_10355"/>
<reference evidence="3" key="1">
    <citation type="submission" date="2017-11" db="EMBL/GenBank/DDBJ databases">
        <authorList>
            <person name="Chan K.G."/>
            <person name="Lee L.S."/>
        </authorList>
    </citation>
    <scope>NUCLEOTIDE SEQUENCE [LARGE SCALE GENOMIC DNA]</scope>
    <source>
        <strain evidence="3">DSM 100970</strain>
    </source>
</reference>
<keyword evidence="3" id="KW-1185">Reference proteome</keyword>
<evidence type="ECO:0008006" key="4">
    <source>
        <dbReference type="Google" id="ProtNLM"/>
    </source>
</evidence>
<keyword evidence="1" id="KW-0472">Membrane</keyword>
<feature type="transmembrane region" description="Helical" evidence="1">
    <location>
        <begin position="56"/>
        <end position="77"/>
    </location>
</feature>
<dbReference type="AlphaFoldDB" id="A0A2I7N8B8"/>
<dbReference type="RefSeq" id="WP_102951968.1">
    <property type="nucleotide sequence ID" value="NZ_CP024847.1"/>
</dbReference>
<evidence type="ECO:0000313" key="2">
    <source>
        <dbReference type="EMBL" id="AUR52680.1"/>
    </source>
</evidence>
<keyword evidence="1" id="KW-0812">Transmembrane</keyword>
<accession>A0A2I7N8B8</accession>
<feature type="transmembrane region" description="Helical" evidence="1">
    <location>
        <begin position="12"/>
        <end position="44"/>
    </location>
</feature>
<gene>
    <name evidence="2" type="ORF">CUN60_10355</name>
</gene>
<organism evidence="2 3">
    <name type="scientific">Aquella oligotrophica</name>
    <dbReference type="NCBI Taxonomy" id="2067065"/>
    <lineage>
        <taxon>Bacteria</taxon>
        <taxon>Pseudomonadati</taxon>
        <taxon>Pseudomonadota</taxon>
        <taxon>Betaproteobacteria</taxon>
        <taxon>Neisseriales</taxon>
        <taxon>Neisseriaceae</taxon>
        <taxon>Aquella</taxon>
    </lineage>
</organism>
<proteinExistence type="predicted"/>